<name>A0A9Q3IEN8_9BASI</name>
<feature type="compositionally biased region" description="Polar residues" evidence="1">
    <location>
        <begin position="38"/>
        <end position="52"/>
    </location>
</feature>
<reference evidence="2" key="1">
    <citation type="submission" date="2021-03" db="EMBL/GenBank/DDBJ databases">
        <title>Draft genome sequence of rust myrtle Austropuccinia psidii MF-1, a brazilian biotype.</title>
        <authorList>
            <person name="Quecine M.C."/>
            <person name="Pachon D.M.R."/>
            <person name="Bonatelli M.L."/>
            <person name="Correr F.H."/>
            <person name="Franceschini L.M."/>
            <person name="Leite T.F."/>
            <person name="Margarido G.R.A."/>
            <person name="Almeida C.A."/>
            <person name="Ferrarezi J.A."/>
            <person name="Labate C.A."/>
        </authorList>
    </citation>
    <scope>NUCLEOTIDE SEQUENCE</scope>
    <source>
        <strain evidence="2">MF-1</strain>
    </source>
</reference>
<evidence type="ECO:0000313" key="3">
    <source>
        <dbReference type="Proteomes" id="UP000765509"/>
    </source>
</evidence>
<gene>
    <name evidence="2" type="ORF">O181_078463</name>
</gene>
<feature type="region of interest" description="Disordered" evidence="1">
    <location>
        <begin position="1"/>
        <end position="52"/>
    </location>
</feature>
<evidence type="ECO:0000256" key="1">
    <source>
        <dbReference type="SAM" id="MobiDB-lite"/>
    </source>
</evidence>
<proteinExistence type="predicted"/>
<dbReference type="EMBL" id="AVOT02043328">
    <property type="protein sequence ID" value="MBW0538748.1"/>
    <property type="molecule type" value="Genomic_DNA"/>
</dbReference>
<organism evidence="2 3">
    <name type="scientific">Austropuccinia psidii MF-1</name>
    <dbReference type="NCBI Taxonomy" id="1389203"/>
    <lineage>
        <taxon>Eukaryota</taxon>
        <taxon>Fungi</taxon>
        <taxon>Dikarya</taxon>
        <taxon>Basidiomycota</taxon>
        <taxon>Pucciniomycotina</taxon>
        <taxon>Pucciniomycetes</taxon>
        <taxon>Pucciniales</taxon>
        <taxon>Sphaerophragmiaceae</taxon>
        <taxon>Austropuccinia</taxon>
    </lineage>
</organism>
<dbReference type="Proteomes" id="UP000765509">
    <property type="component" value="Unassembled WGS sequence"/>
</dbReference>
<accession>A0A9Q3IEN8</accession>
<protein>
    <submittedName>
        <fullName evidence="2">Uncharacterized protein</fullName>
    </submittedName>
</protein>
<keyword evidence="3" id="KW-1185">Reference proteome</keyword>
<dbReference type="AlphaFoldDB" id="A0A9Q3IEN8"/>
<feature type="compositionally biased region" description="Polar residues" evidence="1">
    <location>
        <begin position="112"/>
        <end position="128"/>
    </location>
</feature>
<sequence>MDTPQGRPSFPTTKWPFPVWPSPEEHQQPNNYKYDFTPNYTTGPKASPSAYTGVQGTLASQKMRELINLQNWQQNHKSYPPHHQHNKHLQALTSIKKHPPEQPPHLQRDSQNKLQNSTQTYQQSTRQA</sequence>
<comment type="caution">
    <text evidence="2">The sequence shown here is derived from an EMBL/GenBank/DDBJ whole genome shotgun (WGS) entry which is preliminary data.</text>
</comment>
<feature type="region of interest" description="Disordered" evidence="1">
    <location>
        <begin position="74"/>
        <end position="128"/>
    </location>
</feature>
<evidence type="ECO:0000313" key="2">
    <source>
        <dbReference type="EMBL" id="MBW0538748.1"/>
    </source>
</evidence>
<feature type="compositionally biased region" description="Basic residues" evidence="1">
    <location>
        <begin position="79"/>
        <end position="88"/>
    </location>
</feature>